<evidence type="ECO:0000256" key="3">
    <source>
        <dbReference type="ARBA" id="ARBA00022723"/>
    </source>
</evidence>
<feature type="non-terminal residue" evidence="7">
    <location>
        <position position="1"/>
    </location>
</feature>
<keyword evidence="8" id="KW-1185">Reference proteome</keyword>
<keyword evidence="5" id="KW-0408">Iron</keyword>
<organism evidence="7 8">
    <name type="scientific">Racocetra fulgida</name>
    <dbReference type="NCBI Taxonomy" id="60492"/>
    <lineage>
        <taxon>Eukaryota</taxon>
        <taxon>Fungi</taxon>
        <taxon>Fungi incertae sedis</taxon>
        <taxon>Mucoromycota</taxon>
        <taxon>Glomeromycotina</taxon>
        <taxon>Glomeromycetes</taxon>
        <taxon>Diversisporales</taxon>
        <taxon>Gigasporaceae</taxon>
        <taxon>Racocetra</taxon>
    </lineage>
</organism>
<evidence type="ECO:0000256" key="5">
    <source>
        <dbReference type="ARBA" id="ARBA00023004"/>
    </source>
</evidence>
<dbReference type="PANTHER" id="PTHR24291">
    <property type="entry name" value="CYTOCHROME P450 FAMILY 4"/>
    <property type="match status" value="1"/>
</dbReference>
<reference evidence="7" key="1">
    <citation type="submission" date="2021-06" db="EMBL/GenBank/DDBJ databases">
        <authorList>
            <person name="Kallberg Y."/>
            <person name="Tangrot J."/>
            <person name="Rosling A."/>
        </authorList>
    </citation>
    <scope>NUCLEOTIDE SEQUENCE</scope>
    <source>
        <strain evidence="7">IN212</strain>
    </source>
</reference>
<accession>A0A9N9JJZ4</accession>
<evidence type="ECO:0000313" key="7">
    <source>
        <dbReference type="EMBL" id="CAG8784791.1"/>
    </source>
</evidence>
<evidence type="ECO:0000256" key="4">
    <source>
        <dbReference type="ARBA" id="ARBA00023002"/>
    </source>
</evidence>
<dbReference type="GO" id="GO:0004497">
    <property type="term" value="F:monooxygenase activity"/>
    <property type="evidence" value="ECO:0007669"/>
    <property type="project" value="UniProtKB-KW"/>
</dbReference>
<name>A0A9N9JJZ4_9GLOM</name>
<protein>
    <submittedName>
        <fullName evidence="7">5274_t:CDS:1</fullName>
    </submittedName>
</protein>
<dbReference type="InterPro" id="IPR001128">
    <property type="entry name" value="Cyt_P450"/>
</dbReference>
<dbReference type="InterPro" id="IPR036396">
    <property type="entry name" value="Cyt_P450_sf"/>
</dbReference>
<dbReference type="SUPFAM" id="SSF48264">
    <property type="entry name" value="Cytochrome P450"/>
    <property type="match status" value="1"/>
</dbReference>
<dbReference type="GO" id="GO:0005506">
    <property type="term" value="F:iron ion binding"/>
    <property type="evidence" value="ECO:0007669"/>
    <property type="project" value="InterPro"/>
</dbReference>
<dbReference type="PANTHER" id="PTHR24291:SF50">
    <property type="entry name" value="BIFUNCTIONAL ALBAFLAVENONE MONOOXYGENASE_TERPENE SYNTHASE"/>
    <property type="match status" value="1"/>
</dbReference>
<proteinExistence type="inferred from homology"/>
<dbReference type="OrthoDB" id="1470350at2759"/>
<comment type="similarity">
    <text evidence="1">Belongs to the cytochrome P450 family.</text>
</comment>
<keyword evidence="3" id="KW-0479">Metal-binding</keyword>
<dbReference type="Proteomes" id="UP000789396">
    <property type="component" value="Unassembled WGS sequence"/>
</dbReference>
<feature type="non-terminal residue" evidence="7">
    <location>
        <position position="212"/>
    </location>
</feature>
<evidence type="ECO:0000313" key="8">
    <source>
        <dbReference type="Proteomes" id="UP000789396"/>
    </source>
</evidence>
<keyword evidence="4" id="KW-0560">Oxidoreductase</keyword>
<evidence type="ECO:0000256" key="6">
    <source>
        <dbReference type="ARBA" id="ARBA00023033"/>
    </source>
</evidence>
<keyword evidence="6" id="KW-0503">Monooxygenase</keyword>
<gene>
    <name evidence="7" type="ORF">RFULGI_LOCUS16140</name>
</gene>
<dbReference type="GO" id="GO:0020037">
    <property type="term" value="F:heme binding"/>
    <property type="evidence" value="ECO:0007669"/>
    <property type="project" value="InterPro"/>
</dbReference>
<comment type="caution">
    <text evidence="7">The sequence shown here is derived from an EMBL/GenBank/DDBJ whole genome shotgun (WGS) entry which is preliminary data.</text>
</comment>
<dbReference type="Gene3D" id="1.10.630.10">
    <property type="entry name" value="Cytochrome P450"/>
    <property type="match status" value="1"/>
</dbReference>
<evidence type="ECO:0000256" key="2">
    <source>
        <dbReference type="ARBA" id="ARBA00022617"/>
    </source>
</evidence>
<sequence length="212" mass="24509">YDMNKDIIKELVGEGIILSEGDVHKRQRKMMSPSFSFTNVKEMTPTFVQAGHNLKDIWMKEIGNKKEERITITAVISKITLDVIGLSELSKAYKVVTSRNHTPLFIALSSLLPFIRKFPTPDNNKYYDSLKIISNISEKLLDNQKNNPVRGTDLFSLLAKANDTLPVDEQLTRYELINQLRNEILDIFPDRDYHPTFDQIEQLKFLDCVFKE</sequence>
<keyword evidence="2" id="KW-0349">Heme</keyword>
<dbReference type="AlphaFoldDB" id="A0A9N9JJZ4"/>
<evidence type="ECO:0000256" key="1">
    <source>
        <dbReference type="ARBA" id="ARBA00010617"/>
    </source>
</evidence>
<dbReference type="GO" id="GO:0016705">
    <property type="term" value="F:oxidoreductase activity, acting on paired donors, with incorporation or reduction of molecular oxygen"/>
    <property type="evidence" value="ECO:0007669"/>
    <property type="project" value="InterPro"/>
</dbReference>
<dbReference type="Pfam" id="PF00067">
    <property type="entry name" value="p450"/>
    <property type="match status" value="1"/>
</dbReference>
<dbReference type="InterPro" id="IPR050196">
    <property type="entry name" value="Cytochrome_P450_Monoox"/>
</dbReference>
<dbReference type="EMBL" id="CAJVPZ010055664">
    <property type="protein sequence ID" value="CAG8784791.1"/>
    <property type="molecule type" value="Genomic_DNA"/>
</dbReference>